<feature type="domain" description="DNA methylase N-4/N-6" evidence="4">
    <location>
        <begin position="45"/>
        <end position="254"/>
    </location>
</feature>
<proteinExistence type="inferred from homology"/>
<dbReference type="SUPFAM" id="SSF53335">
    <property type="entry name" value="S-adenosyl-L-methionine-dependent methyltransferases"/>
    <property type="match status" value="1"/>
</dbReference>
<dbReference type="PANTHER" id="PTHR13370:SF3">
    <property type="entry name" value="TRNA (GUANINE(10)-N2)-METHYLTRANSFERASE HOMOLOG"/>
    <property type="match status" value="1"/>
</dbReference>
<dbReference type="Pfam" id="PF01555">
    <property type="entry name" value="N6_N4_Mtase"/>
    <property type="match status" value="1"/>
</dbReference>
<dbReference type="EMBL" id="JAWJYY010000003">
    <property type="protein sequence ID" value="MDV4317092.1"/>
    <property type="molecule type" value="Genomic_DNA"/>
</dbReference>
<dbReference type="InterPro" id="IPR029063">
    <property type="entry name" value="SAM-dependent_MTases_sf"/>
</dbReference>
<dbReference type="Gene3D" id="3.40.50.150">
    <property type="entry name" value="Vaccinia Virus protein VP39"/>
    <property type="match status" value="1"/>
</dbReference>
<dbReference type="PRINTS" id="PR00508">
    <property type="entry name" value="S21N4MTFRASE"/>
</dbReference>
<keyword evidence="1 5" id="KW-0489">Methyltransferase</keyword>
<dbReference type="InterPro" id="IPR001091">
    <property type="entry name" value="RM_Methyltransferase"/>
</dbReference>
<dbReference type="GO" id="GO:0003677">
    <property type="term" value="F:DNA binding"/>
    <property type="evidence" value="ECO:0007669"/>
    <property type="project" value="InterPro"/>
</dbReference>
<dbReference type="GO" id="GO:0032259">
    <property type="term" value="P:methylation"/>
    <property type="evidence" value="ECO:0007669"/>
    <property type="project" value="UniProtKB-KW"/>
</dbReference>
<name>A0AAW8Z7U8_9GAMM</name>
<evidence type="ECO:0000256" key="2">
    <source>
        <dbReference type="ARBA" id="ARBA00022679"/>
    </source>
</evidence>
<comment type="similarity">
    <text evidence="3">Belongs to the N(4)/N(6)-methyltransferase family.</text>
</comment>
<dbReference type="InterPro" id="IPR002941">
    <property type="entry name" value="DNA_methylase_N4/N6"/>
</dbReference>
<sequence>MNSLLNEHYLNHDVSLDEQQYRDSSSVLLNLDCLAGLKLLKDESVHLCMTDPPYNLGNFMKGRNTGVFRLRENHFVASGWDDLAYEDWYVQMLDFLQLTYSKLAPNGAVIIFMSIIKVESIIEIAQKAGFYYKTTGIWHKTNPMPRNMNLTFVNSTEAWVYLIKKGPSGTFNNNGKLLHDFIETGLTPKSEKKFGKHPTQKPEKLIQHFVEVLSNPNDLIIDPFMGSGTTAVVSKKCGRRFFGTELNSEYFDSACNRVKDV</sequence>
<evidence type="ECO:0000313" key="5">
    <source>
        <dbReference type="EMBL" id="MDV4317092.1"/>
    </source>
</evidence>
<comment type="caution">
    <text evidence="5">The sequence shown here is derived from an EMBL/GenBank/DDBJ whole genome shotgun (WGS) entry which is preliminary data.</text>
</comment>
<evidence type="ECO:0000313" key="6">
    <source>
        <dbReference type="Proteomes" id="UP001284654"/>
    </source>
</evidence>
<dbReference type="RefSeq" id="WP_317306858.1">
    <property type="nucleotide sequence ID" value="NZ_JAWJYY010000003.1"/>
</dbReference>
<evidence type="ECO:0000256" key="1">
    <source>
        <dbReference type="ARBA" id="ARBA00022603"/>
    </source>
</evidence>
<gene>
    <name evidence="5" type="ORF">MSG88_15340</name>
</gene>
<dbReference type="PANTHER" id="PTHR13370">
    <property type="entry name" value="RNA METHYLASE-RELATED"/>
    <property type="match status" value="1"/>
</dbReference>
<evidence type="ECO:0000256" key="3">
    <source>
        <dbReference type="RuleBase" id="RU362026"/>
    </source>
</evidence>
<protein>
    <recommendedName>
        <fullName evidence="3">Methyltransferase</fullName>
        <ecNumber evidence="3">2.1.1.-</ecNumber>
    </recommendedName>
</protein>
<organism evidence="5 6">
    <name type="scientific">Acinetobacter indicus</name>
    <dbReference type="NCBI Taxonomy" id="756892"/>
    <lineage>
        <taxon>Bacteria</taxon>
        <taxon>Pseudomonadati</taxon>
        <taxon>Pseudomonadota</taxon>
        <taxon>Gammaproteobacteria</taxon>
        <taxon>Moraxellales</taxon>
        <taxon>Moraxellaceae</taxon>
        <taxon>Acinetobacter</taxon>
    </lineage>
</organism>
<keyword evidence="2 5" id="KW-0808">Transferase</keyword>
<dbReference type="EC" id="2.1.1.-" evidence="3"/>
<evidence type="ECO:0000259" key="4">
    <source>
        <dbReference type="Pfam" id="PF01555"/>
    </source>
</evidence>
<dbReference type="Proteomes" id="UP001284654">
    <property type="component" value="Unassembled WGS sequence"/>
</dbReference>
<dbReference type="AlphaFoldDB" id="A0AAW8Z7U8"/>
<accession>A0AAW8Z7U8</accession>
<dbReference type="GO" id="GO:0005737">
    <property type="term" value="C:cytoplasm"/>
    <property type="evidence" value="ECO:0007669"/>
    <property type="project" value="TreeGrafter"/>
</dbReference>
<dbReference type="GO" id="GO:0008170">
    <property type="term" value="F:N-methyltransferase activity"/>
    <property type="evidence" value="ECO:0007669"/>
    <property type="project" value="InterPro"/>
</dbReference>
<reference evidence="5" key="1">
    <citation type="submission" date="2023-10" db="EMBL/GenBank/DDBJ databases">
        <authorList>
            <person name="Sykes E.M.E."/>
            <person name="Khan I.U.H."/>
            <person name="Kumar A."/>
        </authorList>
    </citation>
    <scope>NUCLEOTIDE SEQUENCE</scope>
    <source>
        <strain evidence="5">IK5</strain>
    </source>
</reference>